<dbReference type="AlphaFoldDB" id="A0A1Z4JLY8"/>
<keyword evidence="1" id="KW-0328">Glycosyltransferase</keyword>
<dbReference type="InterPro" id="IPR004629">
    <property type="entry name" value="WecG_TagA_CpsF"/>
</dbReference>
<dbReference type="Pfam" id="PF03808">
    <property type="entry name" value="Glyco_tran_WecG"/>
    <property type="match status" value="1"/>
</dbReference>
<evidence type="ECO:0000256" key="2">
    <source>
        <dbReference type="ARBA" id="ARBA00022679"/>
    </source>
</evidence>
<proteinExistence type="predicted"/>
<keyword evidence="4" id="KW-1185">Reference proteome</keyword>
<dbReference type="PANTHER" id="PTHR34136:SF1">
    <property type="entry name" value="UDP-N-ACETYL-D-MANNOSAMINURONIC ACID TRANSFERASE"/>
    <property type="match status" value="1"/>
</dbReference>
<accession>A0A1Z4JLY8</accession>
<dbReference type="Proteomes" id="UP000217895">
    <property type="component" value="Chromosome"/>
</dbReference>
<dbReference type="NCBIfam" id="TIGR00696">
    <property type="entry name" value="wecG_tagA_cpsF"/>
    <property type="match status" value="1"/>
</dbReference>
<dbReference type="PANTHER" id="PTHR34136">
    <property type="match status" value="1"/>
</dbReference>
<sequence length="286" mass="32704">MTQTNPKGVSRDEVQKLYRDFRKSVLISTAQQITRENRAQIRQKVEILDVEIDNISKAELLNRLTRGVIFTPNVDHLMKLQTDPEFKQAYEVADYKICDSQIVLYASKFLGSPLQAKISGSELFPTFCEHHKDNPNITIFLLGGAEGVAKQAQVRINAKIGRDIIVAAHSPSFGFEKDEVECQAIVELINRSAATVLVIGVGAPKQEIWIAKYKDQLPNIDIFMAVGASIDFEAGVKPRAPEWVSDRGLEWFYRLMSEPKRLWKRYLIDDLPFFWLLLQQKLKRLR</sequence>
<evidence type="ECO:0000313" key="3">
    <source>
        <dbReference type="EMBL" id="BAY57658.1"/>
    </source>
</evidence>
<name>A0A1Z4JLY8_LEPBY</name>
<protein>
    <submittedName>
        <fullName evidence="3">Bacterial polymer biosynthesis protein, WecB/TagA/CpsF family</fullName>
    </submittedName>
</protein>
<dbReference type="CDD" id="cd06533">
    <property type="entry name" value="Glyco_transf_WecG_TagA"/>
    <property type="match status" value="1"/>
</dbReference>
<dbReference type="GO" id="GO:0016758">
    <property type="term" value="F:hexosyltransferase activity"/>
    <property type="evidence" value="ECO:0007669"/>
    <property type="project" value="TreeGrafter"/>
</dbReference>
<keyword evidence="2" id="KW-0808">Transferase</keyword>
<evidence type="ECO:0000256" key="1">
    <source>
        <dbReference type="ARBA" id="ARBA00022676"/>
    </source>
</evidence>
<reference evidence="3 4" key="1">
    <citation type="submission" date="2017-06" db="EMBL/GenBank/DDBJ databases">
        <title>Genome sequencing of cyanobaciteial culture collection at National Institute for Environmental Studies (NIES).</title>
        <authorList>
            <person name="Hirose Y."/>
            <person name="Shimura Y."/>
            <person name="Fujisawa T."/>
            <person name="Nakamura Y."/>
            <person name="Kawachi M."/>
        </authorList>
    </citation>
    <scope>NUCLEOTIDE SEQUENCE [LARGE SCALE GENOMIC DNA]</scope>
    <source>
        <strain evidence="3 4">NIES-2135</strain>
    </source>
</reference>
<dbReference type="EMBL" id="AP018203">
    <property type="protein sequence ID" value="BAY57658.1"/>
    <property type="molecule type" value="Genomic_DNA"/>
</dbReference>
<gene>
    <name evidence="3" type="ORF">NIES2135_45290</name>
</gene>
<evidence type="ECO:0000313" key="4">
    <source>
        <dbReference type="Proteomes" id="UP000217895"/>
    </source>
</evidence>
<organism evidence="3 4">
    <name type="scientific">Leptolyngbya boryana NIES-2135</name>
    <dbReference type="NCBI Taxonomy" id="1973484"/>
    <lineage>
        <taxon>Bacteria</taxon>
        <taxon>Bacillati</taxon>
        <taxon>Cyanobacteriota</taxon>
        <taxon>Cyanophyceae</taxon>
        <taxon>Leptolyngbyales</taxon>
        <taxon>Leptolyngbyaceae</taxon>
        <taxon>Leptolyngbya group</taxon>
        <taxon>Leptolyngbya</taxon>
    </lineage>
</organism>